<keyword evidence="1" id="KW-0472">Membrane</keyword>
<reference evidence="2" key="1">
    <citation type="journal article" date="2004" name="Nature">
        <title>Community structure and metabolism through reconstruction of microbial genomes from the environment.</title>
        <authorList>
            <person name="Tyson G.W."/>
            <person name="Chapman J."/>
            <person name="Hugenholtz P."/>
            <person name="Allen E.E."/>
            <person name="Ram R.J."/>
            <person name="Richardson P.M."/>
            <person name="Solovyev V.V."/>
            <person name="Rubin E.M."/>
            <person name="Rokhsar D.S."/>
            <person name="Banfield J.F."/>
        </authorList>
    </citation>
    <scope>NUCLEOTIDE SEQUENCE [LARGE SCALE GENOMIC DNA]</scope>
</reference>
<evidence type="ECO:0000313" key="2">
    <source>
        <dbReference type="EMBL" id="EDZ38340.1"/>
    </source>
</evidence>
<accession>B6AS93</accession>
<sequence length="192" mass="21952">MSLRSKNVEFFRKIVQPVMGFKKLNNAMTVKSMKYLCTAVIYNMVQEKVGNNCHSHKNQYLFHKIGFLFFILFFVFFMTPPPAGAGESRQMANSVKIVPNIVLCRTGRLTDIFVPEKILKVAMSNPSDFKIAIIRYKSRTHLVLKPLKEAAKSDLIIFGINNVHYLLVKSVSIGHRYEIRVDIGAQKLDSPR</sequence>
<keyword evidence="1" id="KW-1133">Transmembrane helix</keyword>
<feature type="transmembrane region" description="Helical" evidence="1">
    <location>
        <begin position="61"/>
        <end position="79"/>
    </location>
</feature>
<organism evidence="2">
    <name type="scientific">Leptospirillum sp. Group II '5-way CG'</name>
    <dbReference type="NCBI Taxonomy" id="419541"/>
    <lineage>
        <taxon>Bacteria</taxon>
        <taxon>Pseudomonadati</taxon>
        <taxon>Nitrospirota</taxon>
        <taxon>Nitrospiria</taxon>
        <taxon>Nitrospirales</taxon>
        <taxon>Nitrospiraceae</taxon>
        <taxon>Leptospirillum</taxon>
    </lineage>
</organism>
<reference evidence="2" key="2">
    <citation type="journal article" date="2008" name="PLoS Biol.">
        <title>Population genomic analysis of strain variation in Leptospirillum group II bacteria involved in acid mine drainage formation.</title>
        <authorList>
            <person name="Simmons S.L."/>
            <person name="Dibartolo G."/>
            <person name="Denef V.J."/>
            <person name="Goltsman D.S."/>
            <person name="Thelen M.P."/>
            <person name="Banfield J.F."/>
        </authorList>
    </citation>
    <scope>NUCLEOTIDE SEQUENCE [LARGE SCALE GENOMIC DNA]</scope>
</reference>
<gene>
    <name evidence="2" type="ORF">CGL2_08598002</name>
</gene>
<dbReference type="EMBL" id="DS995262">
    <property type="protein sequence ID" value="EDZ38340.1"/>
    <property type="molecule type" value="Genomic_DNA"/>
</dbReference>
<dbReference type="AlphaFoldDB" id="B6AS93"/>
<proteinExistence type="predicted"/>
<protein>
    <submittedName>
        <fullName evidence="2">Uncharacterized protein</fullName>
    </submittedName>
</protein>
<evidence type="ECO:0000256" key="1">
    <source>
        <dbReference type="SAM" id="Phobius"/>
    </source>
</evidence>
<name>B6AS93_9BACT</name>
<keyword evidence="1" id="KW-0812">Transmembrane</keyword>